<protein>
    <submittedName>
        <fullName evidence="1">Uncharacterized protein</fullName>
    </submittedName>
</protein>
<comment type="caution">
    <text evidence="1">The sequence shown here is derived from an EMBL/GenBank/DDBJ whole genome shotgun (WGS) entry which is preliminary data.</text>
</comment>
<sequence>MKTKQLPTPLLDTYKTINKIDDNSWDAVQYVLLNFKKLADNAGYSFVEALKICSETAGLLDAKKISFLIKPGFVGRDLYNADLAAEVISSGVVTTDKFHGPLLRKGGEFNGTLRDYVIGQDLPQVLNALNQPLVDTQKIINNINDNSELITNTLSIINPVQVFSENSKVEVKDFDHGFQDAYLGAILNGGGNSCIYALKSEPNKIIRISQASGYHDSISIVMDVNDWLQNKLAYKNVCNLVAFKNKYPELPVAQIDDVFFIRAQKVISPYKFGNKDSVDSIKGNTDFYYMATIMEKLIDEHPDLDSDAVINAQAIFKKLNSLSVKTLNF</sequence>
<keyword evidence="2" id="KW-1185">Reference proteome</keyword>
<reference evidence="1 2" key="1">
    <citation type="submission" date="2023-03" db="EMBL/GenBank/DDBJ databases">
        <title>Host association and intracellularity evolved multiple times independently in the Rickettsiales.</title>
        <authorList>
            <person name="Castelli M."/>
            <person name="Nardi T."/>
            <person name="Gammuto L."/>
            <person name="Bellinzona G."/>
            <person name="Sabaneyeva E."/>
            <person name="Potekhin A."/>
            <person name="Serra V."/>
            <person name="Petroni G."/>
            <person name="Sassera D."/>
        </authorList>
    </citation>
    <scope>NUCLEOTIDE SEQUENCE [LARGE SCALE GENOMIC DNA]</scope>
    <source>
        <strain evidence="1 2">Sr 2-6</strain>
    </source>
</reference>
<organism evidence="1 2">
    <name type="scientific">Candidatus Megaera venefica</name>
    <dbReference type="NCBI Taxonomy" id="2055910"/>
    <lineage>
        <taxon>Bacteria</taxon>
        <taxon>Pseudomonadati</taxon>
        <taxon>Pseudomonadota</taxon>
        <taxon>Alphaproteobacteria</taxon>
        <taxon>Rickettsiales</taxon>
        <taxon>Rickettsiaceae</taxon>
        <taxon>Candidatus Megaera</taxon>
    </lineage>
</organism>
<dbReference type="Proteomes" id="UP001291687">
    <property type="component" value="Unassembled WGS sequence"/>
</dbReference>
<dbReference type="RefSeq" id="WP_322776433.1">
    <property type="nucleotide sequence ID" value="NZ_JARJFB010000025.1"/>
</dbReference>
<gene>
    <name evidence="1" type="ORF">Megvenef_00496</name>
</gene>
<proteinExistence type="predicted"/>
<dbReference type="EMBL" id="JARJFB010000025">
    <property type="protein sequence ID" value="MEA0970530.1"/>
    <property type="molecule type" value="Genomic_DNA"/>
</dbReference>
<evidence type="ECO:0000313" key="2">
    <source>
        <dbReference type="Proteomes" id="UP001291687"/>
    </source>
</evidence>
<name>A0ABU5NBH1_9RICK</name>
<accession>A0ABU5NBH1</accession>
<evidence type="ECO:0000313" key="1">
    <source>
        <dbReference type="EMBL" id="MEA0970530.1"/>
    </source>
</evidence>